<protein>
    <submittedName>
        <fullName evidence="2">Uncharacterized protein</fullName>
    </submittedName>
</protein>
<evidence type="ECO:0000256" key="1">
    <source>
        <dbReference type="SAM" id="MobiDB-lite"/>
    </source>
</evidence>
<dbReference type="PATRIC" id="fig|1079994.3.peg.1237"/>
<keyword evidence="3" id="KW-1185">Reference proteome</keyword>
<reference evidence="2 3" key="1">
    <citation type="journal article" date="2016" name="Front. Microbiol.">
        <title>Genomic Resource of Rice Seed Associated Bacteria.</title>
        <authorList>
            <person name="Midha S."/>
            <person name="Bansal K."/>
            <person name="Sharma S."/>
            <person name="Kumar N."/>
            <person name="Patil P.P."/>
            <person name="Chaudhry V."/>
            <person name="Patil P.B."/>
        </authorList>
    </citation>
    <scope>NUCLEOTIDE SEQUENCE [LARGE SCALE GENOMIC DNA]</scope>
    <source>
        <strain evidence="2 3">NS354</strain>
    </source>
</reference>
<dbReference type="EMBL" id="LDRK01000026">
    <property type="protein sequence ID" value="KTR86192.1"/>
    <property type="molecule type" value="Genomic_DNA"/>
</dbReference>
<name>A0A147EPA2_9MICO</name>
<feature type="region of interest" description="Disordered" evidence="1">
    <location>
        <begin position="1"/>
        <end position="28"/>
    </location>
</feature>
<comment type="caution">
    <text evidence="2">The sequence shown here is derived from an EMBL/GenBank/DDBJ whole genome shotgun (WGS) entry which is preliminary data.</text>
</comment>
<accession>A0A147EPA2</accession>
<sequence>MPAKLNPYDTGGRLEPKPWPADAGTDSDDCGKVNFTDEFGETVFTGWMQKTEAGYILRVDEHQDVQLAFETSSQRLEREAAMMQLDQALRTITARHDEAVWCYDGDPDAFTPGYFVIENNAGGHRFAITEQYIGTDSSDIDRVPNSWDVDVARRSQNGSWESEGTRNYEPAKIGERYKLIISRSRVQASCAFRRRSSVPASTAQEQAAATLPRLLRHRRCCGSCRRRG</sequence>
<gene>
    <name evidence="2" type="ORF">NS354_05720</name>
</gene>
<dbReference type="AlphaFoldDB" id="A0A147EPA2"/>
<dbReference type="Proteomes" id="UP000070810">
    <property type="component" value="Unassembled WGS sequence"/>
</dbReference>
<organism evidence="2 3">
    <name type="scientific">Leucobacter chromiiresistens</name>
    <dbReference type="NCBI Taxonomy" id="1079994"/>
    <lineage>
        <taxon>Bacteria</taxon>
        <taxon>Bacillati</taxon>
        <taxon>Actinomycetota</taxon>
        <taxon>Actinomycetes</taxon>
        <taxon>Micrococcales</taxon>
        <taxon>Microbacteriaceae</taxon>
        <taxon>Leucobacter</taxon>
    </lineage>
</organism>
<evidence type="ECO:0000313" key="2">
    <source>
        <dbReference type="EMBL" id="KTR86192.1"/>
    </source>
</evidence>
<evidence type="ECO:0000313" key="3">
    <source>
        <dbReference type="Proteomes" id="UP000070810"/>
    </source>
</evidence>
<dbReference type="RefSeq" id="WP_058593622.1">
    <property type="nucleotide sequence ID" value="NZ_LDRK01000026.1"/>
</dbReference>
<proteinExistence type="predicted"/>